<evidence type="ECO:0000313" key="10">
    <source>
        <dbReference type="EMBL" id="KAJ3610981.1"/>
    </source>
</evidence>
<evidence type="ECO:0000256" key="3">
    <source>
        <dbReference type="ARBA" id="ARBA00022989"/>
    </source>
</evidence>
<dbReference type="GO" id="GO:0004930">
    <property type="term" value="F:G protein-coupled receptor activity"/>
    <property type="evidence" value="ECO:0007669"/>
    <property type="project" value="InterPro"/>
</dbReference>
<feature type="transmembrane region" description="Helical" evidence="7">
    <location>
        <begin position="754"/>
        <end position="777"/>
    </location>
</feature>
<evidence type="ECO:0000313" key="11">
    <source>
        <dbReference type="Proteomes" id="UP001148018"/>
    </source>
</evidence>
<feature type="compositionally biased region" description="Polar residues" evidence="6">
    <location>
        <begin position="257"/>
        <end position="273"/>
    </location>
</feature>
<dbReference type="PROSITE" id="PS50261">
    <property type="entry name" value="G_PROTEIN_RECEP_F2_4"/>
    <property type="match status" value="1"/>
</dbReference>
<dbReference type="AlphaFoldDB" id="A0A9Q0ESA2"/>
<sequence>MLTDSCPIPPLMPRMANQSVLLPAFLRGPNFTGFPEMKPPPPPAPESRFPSDTMTATAGPHITTTQGTPTNTTTTQHASLQSTTTPTGQPNTSLGPLGLGLTTLTNTTQTVNTTEVIQSAIPQIPGPNTTESSSLPGQARPDPPETRNATQTAPRNTAPTSGNTTDAVWAIAPDAMTAEGGDATFQNTSVLPVAMTPTVLPVAMTPTVPRSPAPSEATAVPPSVPRSPAPSEATAVPPTVPRSPAPSEATAVPPSVTGHNGTQSSPSDATANHSTVIPMTNETTTGSVAMGADRQTPLTVPMTTAALTYNWTGTNNNSSATTLTTTTTSNLPTTTSNLSTTTTISNLPITTSILSTTTSNLPITTSILSTTTSNLPITTSILSTTTSNLPITTSNLSTTTTISNFPITISNLSTTTSNLSTTTTTSNLSTTTTNSNLPITTSILSTTNSNLTTTTTTTPLPVPLPVVNTRPSSMTGSHQHNTNTSAHLPAATLPTNHSTVVTTATEPLPPETTVSSPDGGPNSTTNITHHSSATTTGVLIRAVDQLALKLEVGAETLVLSASSLALAVRTLDGSHFPETSLSLTDPTHLQVSTADRSRGRAEEEVLGSVFLPSSLLESLTPTEQGLASRVQFTFYTTPKLFQDGGLGNGTLVSPVLGSSVTNLSISHLRDNVLFSIRSPHSPQADSLPQCVFWDFSLNGGRGGWSPDGCFVLNGAILTFITYIGCGVSAVFLALTLLSYLCFQKLLRDIPSKILVQLCLTAFFLHYFLLTSFTWAGLEALHMYLSLVKVFSPYLRRYMLRFSLLGWGVPLVVVVVIISTDNDSYGLIAYGQDAAVGDLWVDLFLLFFSLVQQTGLLVLWKALFCWLRSDTAFYAGVVAYFLVVFSLCLAVFTVVLAQLARIKRQNPHHRNPQRGLGSDLRSGAGLVLLLGLTWGFALLAWGPLHLPFLYLFSIFNSLQGDT</sequence>
<organism evidence="10 11">
    <name type="scientific">Muraenolepis orangiensis</name>
    <name type="common">Patagonian moray cod</name>
    <dbReference type="NCBI Taxonomy" id="630683"/>
    <lineage>
        <taxon>Eukaryota</taxon>
        <taxon>Metazoa</taxon>
        <taxon>Chordata</taxon>
        <taxon>Craniata</taxon>
        <taxon>Vertebrata</taxon>
        <taxon>Euteleostomi</taxon>
        <taxon>Actinopterygii</taxon>
        <taxon>Neopterygii</taxon>
        <taxon>Teleostei</taxon>
        <taxon>Neoteleostei</taxon>
        <taxon>Acanthomorphata</taxon>
        <taxon>Zeiogadaria</taxon>
        <taxon>Gadariae</taxon>
        <taxon>Gadiformes</taxon>
        <taxon>Muraenolepidoidei</taxon>
        <taxon>Muraenolepididae</taxon>
        <taxon>Muraenolepis</taxon>
    </lineage>
</organism>
<keyword evidence="11" id="KW-1185">Reference proteome</keyword>
<dbReference type="PANTHER" id="PTHR12011:SF264">
    <property type="entry name" value="ADHESION G-PROTEIN COUPLED RECEPTOR G2"/>
    <property type="match status" value="1"/>
</dbReference>
<dbReference type="EMBL" id="JANIIK010000037">
    <property type="protein sequence ID" value="KAJ3610981.1"/>
    <property type="molecule type" value="Genomic_DNA"/>
</dbReference>
<evidence type="ECO:0000256" key="2">
    <source>
        <dbReference type="ARBA" id="ARBA00022692"/>
    </source>
</evidence>
<evidence type="ECO:0000256" key="5">
    <source>
        <dbReference type="ARBA" id="ARBA00023157"/>
    </source>
</evidence>
<comment type="caution">
    <text evidence="10">The sequence shown here is derived from an EMBL/GenBank/DDBJ whole genome shotgun (WGS) entry which is preliminary data.</text>
</comment>
<keyword evidence="5" id="KW-1015">Disulfide bond</keyword>
<keyword evidence="4 7" id="KW-0472">Membrane</keyword>
<feature type="compositionally biased region" description="Polar residues" evidence="6">
    <location>
        <begin position="118"/>
        <end position="136"/>
    </location>
</feature>
<dbReference type="InterPro" id="IPR057244">
    <property type="entry name" value="GAIN_B"/>
</dbReference>
<feature type="region of interest" description="Disordered" evidence="6">
    <location>
        <begin position="37"/>
        <end position="95"/>
    </location>
</feature>
<dbReference type="GO" id="GO:0007166">
    <property type="term" value="P:cell surface receptor signaling pathway"/>
    <property type="evidence" value="ECO:0007669"/>
    <property type="project" value="InterPro"/>
</dbReference>
<feature type="transmembrane region" description="Helical" evidence="7">
    <location>
        <begin position="838"/>
        <end position="859"/>
    </location>
</feature>
<feature type="compositionally biased region" description="Low complexity" evidence="6">
    <location>
        <begin position="63"/>
        <end position="75"/>
    </location>
</feature>
<reference evidence="10" key="1">
    <citation type="submission" date="2022-07" db="EMBL/GenBank/DDBJ databases">
        <title>Chromosome-level genome of Muraenolepis orangiensis.</title>
        <authorList>
            <person name="Kim J."/>
        </authorList>
    </citation>
    <scope>NUCLEOTIDE SEQUENCE</scope>
    <source>
        <strain evidence="10">KU_S4_2022</strain>
        <tissue evidence="10">Muscle</tissue>
    </source>
</reference>
<feature type="region of interest" description="Disordered" evidence="6">
    <location>
        <begin position="470"/>
        <end position="530"/>
    </location>
</feature>
<dbReference type="Pfam" id="PF00002">
    <property type="entry name" value="7tm_2"/>
    <property type="match status" value="1"/>
</dbReference>
<dbReference type="GO" id="GO:0005886">
    <property type="term" value="C:plasma membrane"/>
    <property type="evidence" value="ECO:0007669"/>
    <property type="project" value="TreeGrafter"/>
</dbReference>
<accession>A0A9Q0ESA2</accession>
<dbReference type="Gene3D" id="1.20.1070.10">
    <property type="entry name" value="Rhodopsin 7-helix transmembrane proteins"/>
    <property type="match status" value="1"/>
</dbReference>
<keyword evidence="3 7" id="KW-1133">Transmembrane helix</keyword>
<protein>
    <recommendedName>
        <fullName evidence="12">G-protein coupled receptors family 2 profile 2 domain-containing protein</fullName>
    </recommendedName>
</protein>
<dbReference type="PANTHER" id="PTHR12011">
    <property type="entry name" value="ADHESION G-PROTEIN COUPLED RECEPTOR"/>
    <property type="match status" value="1"/>
</dbReference>
<proteinExistence type="predicted"/>
<dbReference type="InterPro" id="IPR017981">
    <property type="entry name" value="GPCR_2-like_7TM"/>
</dbReference>
<dbReference type="Pfam" id="PF01825">
    <property type="entry name" value="GPS"/>
    <property type="match status" value="1"/>
</dbReference>
<dbReference type="PROSITE" id="PS50221">
    <property type="entry name" value="GAIN_B"/>
    <property type="match status" value="1"/>
</dbReference>
<feature type="compositionally biased region" description="Polar residues" evidence="6">
    <location>
        <begin position="521"/>
        <end position="530"/>
    </location>
</feature>
<evidence type="ECO:0000256" key="1">
    <source>
        <dbReference type="ARBA" id="ARBA00004141"/>
    </source>
</evidence>
<feature type="transmembrane region" description="Helical" evidence="7">
    <location>
        <begin position="719"/>
        <end position="742"/>
    </location>
</feature>
<feature type="compositionally biased region" description="Polar residues" evidence="6">
    <location>
        <begin position="147"/>
        <end position="165"/>
    </location>
</feature>
<feature type="transmembrane region" description="Helical" evidence="7">
    <location>
        <begin position="797"/>
        <end position="817"/>
    </location>
</feature>
<gene>
    <name evidence="10" type="ORF">NHX12_020997</name>
</gene>
<comment type="subcellular location">
    <subcellularLocation>
        <location evidence="1">Membrane</location>
        <topology evidence="1">Multi-pass membrane protein</topology>
    </subcellularLocation>
</comment>
<feature type="domain" description="GAIN-B" evidence="8">
    <location>
        <begin position="577"/>
        <end position="753"/>
    </location>
</feature>
<feature type="compositionally biased region" description="Polar residues" evidence="6">
    <location>
        <begin position="76"/>
        <end position="90"/>
    </location>
</feature>
<feature type="domain" description="G-protein coupled receptors family 2 profile 2" evidence="9">
    <location>
        <begin position="759"/>
        <end position="961"/>
    </location>
</feature>
<dbReference type="InterPro" id="IPR000203">
    <property type="entry name" value="GPS"/>
</dbReference>
<feature type="region of interest" description="Disordered" evidence="6">
    <location>
        <begin position="206"/>
        <end position="273"/>
    </location>
</feature>
<evidence type="ECO:0008006" key="12">
    <source>
        <dbReference type="Google" id="ProtNLM"/>
    </source>
</evidence>
<evidence type="ECO:0000256" key="6">
    <source>
        <dbReference type="SAM" id="MobiDB-lite"/>
    </source>
</evidence>
<dbReference type="OrthoDB" id="10037534at2759"/>
<dbReference type="Proteomes" id="UP001148018">
    <property type="component" value="Unassembled WGS sequence"/>
</dbReference>
<feature type="region of interest" description="Disordered" evidence="6">
    <location>
        <begin position="118"/>
        <end position="165"/>
    </location>
</feature>
<feature type="transmembrane region" description="Helical" evidence="7">
    <location>
        <begin position="871"/>
        <end position="898"/>
    </location>
</feature>
<feature type="compositionally biased region" description="Low complexity" evidence="6">
    <location>
        <begin position="499"/>
        <end position="514"/>
    </location>
</feature>
<evidence type="ECO:0000256" key="4">
    <source>
        <dbReference type="ARBA" id="ARBA00023136"/>
    </source>
</evidence>
<name>A0A9Q0ESA2_9TELE</name>
<dbReference type="GO" id="GO:0007189">
    <property type="term" value="P:adenylate cyclase-activating G protein-coupled receptor signaling pathway"/>
    <property type="evidence" value="ECO:0007669"/>
    <property type="project" value="TreeGrafter"/>
</dbReference>
<evidence type="ECO:0000259" key="9">
    <source>
        <dbReference type="PROSITE" id="PS50261"/>
    </source>
</evidence>
<evidence type="ECO:0000256" key="7">
    <source>
        <dbReference type="SAM" id="Phobius"/>
    </source>
</evidence>
<feature type="transmembrane region" description="Helical" evidence="7">
    <location>
        <begin position="919"/>
        <end position="940"/>
    </location>
</feature>
<keyword evidence="2 7" id="KW-0812">Transmembrane</keyword>
<feature type="compositionally biased region" description="Polar residues" evidence="6">
    <location>
        <begin position="470"/>
        <end position="486"/>
    </location>
</feature>
<evidence type="ECO:0000259" key="8">
    <source>
        <dbReference type="PROSITE" id="PS50221"/>
    </source>
</evidence>
<dbReference type="InterPro" id="IPR000832">
    <property type="entry name" value="GPCR_2_secretin-like"/>
</dbReference>